<protein>
    <submittedName>
        <fullName evidence="3">Alpha beta hydrolase domain-containing protein</fullName>
    </submittedName>
</protein>
<dbReference type="GO" id="GO:0016787">
    <property type="term" value="F:hydrolase activity"/>
    <property type="evidence" value="ECO:0007669"/>
    <property type="project" value="UniProtKB-KW"/>
</dbReference>
<dbReference type="GeneID" id="19198769"/>
<evidence type="ECO:0000256" key="1">
    <source>
        <dbReference type="ARBA" id="ARBA00022801"/>
    </source>
</evidence>
<keyword evidence="4" id="KW-1185">Reference proteome</keyword>
<evidence type="ECO:0000313" key="4">
    <source>
        <dbReference type="Proteomes" id="UP000053558"/>
    </source>
</evidence>
<sequence length="321" mass="36163">MDLVAKNEETDIAKITLYTFSAFVPILEERKEEIFKIERKTFKYGTKNRHHLDVYYPPNPSKTANGKTPILFFIYGGGFNNGSRQLPEPYSMGYRALGAFFANRGFLVVVPDYRLVPEVRYPAASQDIRDALVWVSDNTAALVDPAAGGLTAPGVEPDAEYVFVLSHSAGSVHTKVMALHPDIRGTLPSGIRGYLWSAGAWYIDVQGESFTKEGPPRFYFGTPEQQREREPRALWKNLNEEEVQAFPEVVLVHAEREPQWLLDTEVVMAKDLEERLGKPVKKIVSKGHNHISPNWALSSGQGEEWGYEVSEWIHERIGTPA</sequence>
<reference evidence="4" key="1">
    <citation type="journal article" date="2012" name="Science">
        <title>The Paleozoic origin of enzymatic lignin decomposition reconstructed from 31 fungal genomes.</title>
        <authorList>
            <person name="Floudas D."/>
            <person name="Binder M."/>
            <person name="Riley R."/>
            <person name="Barry K."/>
            <person name="Blanchette R.A."/>
            <person name="Henrissat B."/>
            <person name="Martinez A.T."/>
            <person name="Otillar R."/>
            <person name="Spatafora J.W."/>
            <person name="Yadav J.S."/>
            <person name="Aerts A."/>
            <person name="Benoit I."/>
            <person name="Boyd A."/>
            <person name="Carlson A."/>
            <person name="Copeland A."/>
            <person name="Coutinho P.M."/>
            <person name="de Vries R.P."/>
            <person name="Ferreira P."/>
            <person name="Findley K."/>
            <person name="Foster B."/>
            <person name="Gaskell J."/>
            <person name="Glotzer D."/>
            <person name="Gorecki P."/>
            <person name="Heitman J."/>
            <person name="Hesse C."/>
            <person name="Hori C."/>
            <person name="Igarashi K."/>
            <person name="Jurgens J.A."/>
            <person name="Kallen N."/>
            <person name="Kersten P."/>
            <person name="Kohler A."/>
            <person name="Kuees U."/>
            <person name="Kumar T.K.A."/>
            <person name="Kuo A."/>
            <person name="LaButti K."/>
            <person name="Larrondo L.F."/>
            <person name="Lindquist E."/>
            <person name="Ling A."/>
            <person name="Lombard V."/>
            <person name="Lucas S."/>
            <person name="Lundell T."/>
            <person name="Martin R."/>
            <person name="McLaughlin D.J."/>
            <person name="Morgenstern I."/>
            <person name="Morin E."/>
            <person name="Murat C."/>
            <person name="Nagy L.G."/>
            <person name="Nolan M."/>
            <person name="Ohm R.A."/>
            <person name="Patyshakuliyeva A."/>
            <person name="Rokas A."/>
            <person name="Ruiz-Duenas F.J."/>
            <person name="Sabat G."/>
            <person name="Salamov A."/>
            <person name="Samejima M."/>
            <person name="Schmutz J."/>
            <person name="Slot J.C."/>
            <person name="St John F."/>
            <person name="Stenlid J."/>
            <person name="Sun H."/>
            <person name="Sun S."/>
            <person name="Syed K."/>
            <person name="Tsang A."/>
            <person name="Wiebenga A."/>
            <person name="Young D."/>
            <person name="Pisabarro A."/>
            <person name="Eastwood D.C."/>
            <person name="Martin F."/>
            <person name="Cullen D."/>
            <person name="Grigoriev I.V."/>
            <person name="Hibbett D.S."/>
        </authorList>
    </citation>
    <scope>NUCLEOTIDE SEQUENCE [LARGE SCALE GENOMIC DNA]</scope>
    <source>
        <strain evidence="4">RWD-64-598 SS2</strain>
    </source>
</reference>
<dbReference type="KEGG" id="cput:CONPUDRAFT_109316"/>
<dbReference type="OrthoDB" id="433474at2759"/>
<organism evidence="3 4">
    <name type="scientific">Coniophora puteana (strain RWD-64-598)</name>
    <name type="common">Brown rot fungus</name>
    <dbReference type="NCBI Taxonomy" id="741705"/>
    <lineage>
        <taxon>Eukaryota</taxon>
        <taxon>Fungi</taxon>
        <taxon>Dikarya</taxon>
        <taxon>Basidiomycota</taxon>
        <taxon>Agaricomycotina</taxon>
        <taxon>Agaricomycetes</taxon>
        <taxon>Agaricomycetidae</taxon>
        <taxon>Boletales</taxon>
        <taxon>Coniophorineae</taxon>
        <taxon>Coniophoraceae</taxon>
        <taxon>Coniophora</taxon>
    </lineage>
</organism>
<accession>A0A5M3MFQ6</accession>
<feature type="domain" description="BD-FAE-like" evidence="2">
    <location>
        <begin position="52"/>
        <end position="141"/>
    </location>
</feature>
<keyword evidence="1 3" id="KW-0378">Hydrolase</keyword>
<dbReference type="PANTHER" id="PTHR48081:SF33">
    <property type="entry name" value="KYNURENINE FORMAMIDASE"/>
    <property type="match status" value="1"/>
</dbReference>
<dbReference type="PANTHER" id="PTHR48081">
    <property type="entry name" value="AB HYDROLASE SUPERFAMILY PROTEIN C4A8.06C"/>
    <property type="match status" value="1"/>
</dbReference>
<dbReference type="SUPFAM" id="SSF53474">
    <property type="entry name" value="alpha/beta-Hydrolases"/>
    <property type="match status" value="1"/>
</dbReference>
<dbReference type="Gene3D" id="3.40.50.1820">
    <property type="entry name" value="alpha/beta hydrolase"/>
    <property type="match status" value="1"/>
</dbReference>
<dbReference type="Pfam" id="PF20434">
    <property type="entry name" value="BD-FAE"/>
    <property type="match status" value="1"/>
</dbReference>
<dbReference type="RefSeq" id="XP_007772274.1">
    <property type="nucleotide sequence ID" value="XM_007774084.1"/>
</dbReference>
<dbReference type="EMBL" id="JH711583">
    <property type="protein sequence ID" value="EIW77993.1"/>
    <property type="molecule type" value="Genomic_DNA"/>
</dbReference>
<dbReference type="AlphaFoldDB" id="A0A5M3MFQ6"/>
<dbReference type="Proteomes" id="UP000053558">
    <property type="component" value="Unassembled WGS sequence"/>
</dbReference>
<comment type="caution">
    <text evidence="3">The sequence shown here is derived from an EMBL/GenBank/DDBJ whole genome shotgun (WGS) entry which is preliminary data.</text>
</comment>
<dbReference type="InterPro" id="IPR049492">
    <property type="entry name" value="BD-FAE-like_dom"/>
</dbReference>
<dbReference type="OMA" id="RHNHISP"/>
<proteinExistence type="predicted"/>
<evidence type="ECO:0000259" key="2">
    <source>
        <dbReference type="Pfam" id="PF20434"/>
    </source>
</evidence>
<gene>
    <name evidence="3" type="ORF">CONPUDRAFT_109316</name>
</gene>
<evidence type="ECO:0000313" key="3">
    <source>
        <dbReference type="EMBL" id="EIW77993.1"/>
    </source>
</evidence>
<dbReference type="InterPro" id="IPR050300">
    <property type="entry name" value="GDXG_lipolytic_enzyme"/>
</dbReference>
<name>A0A5M3MFQ6_CONPW</name>
<dbReference type="InterPro" id="IPR029058">
    <property type="entry name" value="AB_hydrolase_fold"/>
</dbReference>